<dbReference type="InterPro" id="IPR028896">
    <property type="entry name" value="GcvT/YgfZ/DmdA"/>
</dbReference>
<dbReference type="InterPro" id="IPR027266">
    <property type="entry name" value="TrmE/GcvT-like"/>
</dbReference>
<organism evidence="2 3">
    <name type="scientific">Atopobium deltae</name>
    <dbReference type="NCBI Taxonomy" id="1393034"/>
    <lineage>
        <taxon>Bacteria</taxon>
        <taxon>Bacillati</taxon>
        <taxon>Actinomycetota</taxon>
        <taxon>Coriobacteriia</taxon>
        <taxon>Coriobacteriales</taxon>
        <taxon>Atopobiaceae</taxon>
        <taxon>Atopobium</taxon>
    </lineage>
</organism>
<dbReference type="PANTHER" id="PTHR43757">
    <property type="entry name" value="AMINOMETHYLTRANSFERASE"/>
    <property type="match status" value="1"/>
</dbReference>
<dbReference type="Proteomes" id="UP000070675">
    <property type="component" value="Unassembled WGS sequence"/>
</dbReference>
<proteinExistence type="predicted"/>
<dbReference type="PIRSF" id="PIRSF006487">
    <property type="entry name" value="GcvT"/>
    <property type="match status" value="1"/>
</dbReference>
<feature type="domain" description="GCVT N-terminal" evidence="1">
    <location>
        <begin position="32"/>
        <end position="260"/>
    </location>
</feature>
<dbReference type="Gene3D" id="3.30.1360.120">
    <property type="entry name" value="Probable tRNA modification gtpase trme, domain 1"/>
    <property type="match status" value="1"/>
</dbReference>
<dbReference type="SUPFAM" id="SSF103025">
    <property type="entry name" value="Folate-binding domain"/>
    <property type="match status" value="1"/>
</dbReference>
<comment type="caution">
    <text evidence="2">The sequence shown here is derived from an EMBL/GenBank/DDBJ whole genome shotgun (WGS) entry which is preliminary data.</text>
</comment>
<dbReference type="AlphaFoldDB" id="A0A133XS82"/>
<dbReference type="OrthoDB" id="3186112at2"/>
<dbReference type="EMBL" id="LSCR01000029">
    <property type="protein sequence ID" value="KXB33789.1"/>
    <property type="molecule type" value="Genomic_DNA"/>
</dbReference>
<name>A0A133XS82_9ACTN</name>
<evidence type="ECO:0000313" key="2">
    <source>
        <dbReference type="EMBL" id="KXB33789.1"/>
    </source>
</evidence>
<dbReference type="InterPro" id="IPR006222">
    <property type="entry name" value="GCVT_N"/>
</dbReference>
<dbReference type="Pfam" id="PF01571">
    <property type="entry name" value="GCV_T"/>
    <property type="match status" value="1"/>
</dbReference>
<evidence type="ECO:0000313" key="3">
    <source>
        <dbReference type="Proteomes" id="UP000070675"/>
    </source>
</evidence>
<dbReference type="PANTHER" id="PTHR43757:SF2">
    <property type="entry name" value="AMINOMETHYLTRANSFERASE, MITOCHONDRIAL"/>
    <property type="match status" value="1"/>
</dbReference>
<keyword evidence="3" id="KW-1185">Reference proteome</keyword>
<reference evidence="3" key="1">
    <citation type="submission" date="2016-01" db="EMBL/GenBank/DDBJ databases">
        <authorList>
            <person name="Mitreva M."/>
            <person name="Pepin K.H."/>
            <person name="Mihindukulasuriya K.A."/>
            <person name="Fulton R."/>
            <person name="Fronick C."/>
            <person name="O'Laughlin M."/>
            <person name="Miner T."/>
            <person name="Herter B."/>
            <person name="Rosa B.A."/>
            <person name="Cordes M."/>
            <person name="Tomlinson C."/>
            <person name="Wollam A."/>
            <person name="Palsikar V.B."/>
            <person name="Mardis E.R."/>
            <person name="Wilson R.K."/>
        </authorList>
    </citation>
    <scope>NUCLEOTIDE SEQUENCE [LARGE SCALE GENOMIC DNA]</scope>
    <source>
        <strain evidence="3">DNF00019</strain>
    </source>
</reference>
<dbReference type="PATRIC" id="fig|1393034.3.peg.982"/>
<protein>
    <submittedName>
        <fullName evidence="2">Glycine cleavage T-protein</fullName>
    </submittedName>
</protein>
<evidence type="ECO:0000259" key="1">
    <source>
        <dbReference type="Pfam" id="PF01571"/>
    </source>
</evidence>
<accession>A0A133XS82</accession>
<dbReference type="STRING" id="1393034.HMPREF3192_01018"/>
<gene>
    <name evidence="2" type="ORF">HMPREF3192_01018</name>
</gene>
<sequence length="290" mass="31640">MASHVSNITLTEEHLALGGILETKHTGNHSVKLPMRYTKPDEELSFLRHGCGITDISYTGLLVVHGSDAYDLVRAATTALIPEVGQSCYTAVLTGDGALLSVVLLARTGDEEFLLLDTSNRFELLREWFMWLSHIEKDGVKPYKNAEVVDETGALLPVQLTGPGAAAILNDYLGSDARLPYPGEIGMLKLDKIICIVCNCAPSATAGKAYDAYKVLIPPAFATILWRSLLSFGQLEPVGLCAWHLYEQGYQPWLSALSQTDRISCARRTLTSWGLVRQGDDFIGARGLSE</sequence>